<evidence type="ECO:0000256" key="1">
    <source>
        <dbReference type="ARBA" id="ARBA00006295"/>
    </source>
</evidence>
<evidence type="ECO:0000313" key="6">
    <source>
        <dbReference type="Proteomes" id="UP001522905"/>
    </source>
</evidence>
<evidence type="ECO:0000313" key="5">
    <source>
        <dbReference type="EMBL" id="MCK8625091.1"/>
    </source>
</evidence>
<dbReference type="Gene3D" id="3.90.1530.30">
    <property type="match status" value="1"/>
</dbReference>
<accession>A0ABT0I313</accession>
<comment type="similarity">
    <text evidence="1">Belongs to the ParB family.</text>
</comment>
<dbReference type="SMART" id="SM00470">
    <property type="entry name" value="ParB"/>
    <property type="match status" value="1"/>
</dbReference>
<keyword evidence="6" id="KW-1185">Reference proteome</keyword>
<dbReference type="Pfam" id="PF02195">
    <property type="entry name" value="ParB_N"/>
    <property type="match status" value="1"/>
</dbReference>
<evidence type="ECO:0000259" key="4">
    <source>
        <dbReference type="SMART" id="SM00470"/>
    </source>
</evidence>
<evidence type="ECO:0000256" key="3">
    <source>
        <dbReference type="ARBA" id="ARBA00023125"/>
    </source>
</evidence>
<dbReference type="RefSeq" id="WP_248601866.1">
    <property type="nucleotide sequence ID" value="NZ_JAJIAO010000007.1"/>
</dbReference>
<keyword evidence="3" id="KW-0238">DNA-binding</keyword>
<feature type="domain" description="ParB-like N-terminal" evidence="4">
    <location>
        <begin position="28"/>
        <end position="120"/>
    </location>
</feature>
<dbReference type="SUPFAM" id="SSF109709">
    <property type="entry name" value="KorB DNA-binding domain-like"/>
    <property type="match status" value="1"/>
</dbReference>
<protein>
    <submittedName>
        <fullName evidence="5">ParB/RepB/Spo0J family partition protein</fullName>
    </submittedName>
</protein>
<sequence length="289" mass="32687">MKNKGLGRGIEALFSDNEFNADEEEQVVDLSLSKLRANPFQPRNEFDMDALNDLAESIKKSGVFQPIIVRVDKTNTNAYQILAGERRFRASKLAGKDSIPAIIRTISDEQMMEIAILENLQREDLSSMEEAEAYASLMDNLHLTQAQVAQRLGKSRPYIANYLRLLKLPYEVQELLKANKLSMGQARTLLAIKDKNKLVKLALETVAKDLTVRQLEKMINDDQKKTSATTKSRVKKSPFVRDTEQQLRDLFGTSVLVNENDGGRGKIEIDYSSNQDLNRILQILNISLD</sequence>
<dbReference type="Gene3D" id="1.10.10.2830">
    <property type="match status" value="1"/>
</dbReference>
<dbReference type="NCBIfam" id="TIGR00180">
    <property type="entry name" value="parB_part"/>
    <property type="match status" value="1"/>
</dbReference>
<dbReference type="InterPro" id="IPR041468">
    <property type="entry name" value="HTH_ParB/Spo0J"/>
</dbReference>
<dbReference type="EMBL" id="JAJIAO010000007">
    <property type="protein sequence ID" value="MCK8625091.1"/>
    <property type="molecule type" value="Genomic_DNA"/>
</dbReference>
<reference evidence="5 6" key="1">
    <citation type="submission" date="2021-11" db="EMBL/GenBank/DDBJ databases">
        <title>Comparative genomics of bee honey and flower isolates.</title>
        <authorList>
            <person name="Bechtner J.D."/>
            <person name="Gallus M.K."/>
            <person name="Ehrmann M."/>
        </authorList>
    </citation>
    <scope>NUCLEOTIDE SEQUENCE [LARGE SCALE GENOMIC DNA]</scope>
    <source>
        <strain evidence="5 6">M161</strain>
    </source>
</reference>
<dbReference type="SUPFAM" id="SSF110849">
    <property type="entry name" value="ParB/Sulfiredoxin"/>
    <property type="match status" value="1"/>
</dbReference>
<dbReference type="CDD" id="cd16393">
    <property type="entry name" value="SPO0J_N"/>
    <property type="match status" value="1"/>
</dbReference>
<dbReference type="Proteomes" id="UP001522905">
    <property type="component" value="Unassembled WGS sequence"/>
</dbReference>
<dbReference type="Pfam" id="PF17762">
    <property type="entry name" value="HTH_ParB"/>
    <property type="match status" value="1"/>
</dbReference>
<dbReference type="InterPro" id="IPR036086">
    <property type="entry name" value="ParB/Sulfiredoxin_sf"/>
</dbReference>
<name>A0ABT0I313_9LACO</name>
<dbReference type="PANTHER" id="PTHR33375">
    <property type="entry name" value="CHROMOSOME-PARTITIONING PROTEIN PARB-RELATED"/>
    <property type="match status" value="1"/>
</dbReference>
<keyword evidence="2" id="KW-0159">Chromosome partition</keyword>
<dbReference type="InterPro" id="IPR050336">
    <property type="entry name" value="Chromosome_partition/occlusion"/>
</dbReference>
<proteinExistence type="inferred from homology"/>
<gene>
    <name evidence="5" type="ORF">LNP07_06135</name>
</gene>
<dbReference type="InterPro" id="IPR003115">
    <property type="entry name" value="ParB_N"/>
</dbReference>
<dbReference type="PANTHER" id="PTHR33375:SF1">
    <property type="entry name" value="CHROMOSOME-PARTITIONING PROTEIN PARB-RELATED"/>
    <property type="match status" value="1"/>
</dbReference>
<dbReference type="Pfam" id="PF23552">
    <property type="entry name" value="ParB_C"/>
    <property type="match status" value="1"/>
</dbReference>
<evidence type="ECO:0000256" key="2">
    <source>
        <dbReference type="ARBA" id="ARBA00022829"/>
    </source>
</evidence>
<comment type="caution">
    <text evidence="5">The sequence shown here is derived from an EMBL/GenBank/DDBJ whole genome shotgun (WGS) entry which is preliminary data.</text>
</comment>
<organism evidence="5 6">
    <name type="scientific">Apilactobacillus xinyiensis</name>
    <dbReference type="NCBI Taxonomy" id="2841032"/>
    <lineage>
        <taxon>Bacteria</taxon>
        <taxon>Bacillati</taxon>
        <taxon>Bacillota</taxon>
        <taxon>Bacilli</taxon>
        <taxon>Lactobacillales</taxon>
        <taxon>Lactobacillaceae</taxon>
        <taxon>Apilactobacillus</taxon>
    </lineage>
</organism>
<dbReference type="InterPro" id="IPR004437">
    <property type="entry name" value="ParB/RepB/Spo0J"/>
</dbReference>
<dbReference type="InterPro" id="IPR057240">
    <property type="entry name" value="ParB_dimer_C"/>
</dbReference>